<feature type="region of interest" description="Disordered" evidence="1">
    <location>
        <begin position="27"/>
        <end position="50"/>
    </location>
</feature>
<accession>A0AAE0MT58</accession>
<dbReference type="PROSITE" id="PS00584">
    <property type="entry name" value="PFKB_KINASES_2"/>
    <property type="match status" value="1"/>
</dbReference>
<evidence type="ECO:0000256" key="1">
    <source>
        <dbReference type="SAM" id="MobiDB-lite"/>
    </source>
</evidence>
<name>A0AAE0MT58_9PEZI</name>
<keyword evidence="3" id="KW-1185">Reference proteome</keyword>
<dbReference type="GO" id="GO:0016301">
    <property type="term" value="F:kinase activity"/>
    <property type="evidence" value="ECO:0007669"/>
    <property type="project" value="InterPro"/>
</dbReference>
<evidence type="ECO:0000313" key="3">
    <source>
        <dbReference type="Proteomes" id="UP001278500"/>
    </source>
</evidence>
<organism evidence="2 3">
    <name type="scientific">Neurospora tetraspora</name>
    <dbReference type="NCBI Taxonomy" id="94610"/>
    <lineage>
        <taxon>Eukaryota</taxon>
        <taxon>Fungi</taxon>
        <taxon>Dikarya</taxon>
        <taxon>Ascomycota</taxon>
        <taxon>Pezizomycotina</taxon>
        <taxon>Sordariomycetes</taxon>
        <taxon>Sordariomycetidae</taxon>
        <taxon>Sordariales</taxon>
        <taxon>Sordariaceae</taxon>
        <taxon>Neurospora</taxon>
    </lineage>
</organism>
<sequence>GRDHDSTLAGDDLLGGAIVEASERPGSEAGLQLRSKGRHSVGQIANAGVL</sequence>
<dbReference type="InterPro" id="IPR002173">
    <property type="entry name" value="Carboh/pur_kinase_PfkB_CS"/>
</dbReference>
<reference evidence="2" key="1">
    <citation type="journal article" date="2023" name="Mol. Phylogenet. Evol.">
        <title>Genome-scale phylogeny and comparative genomics of the fungal order Sordariales.</title>
        <authorList>
            <person name="Hensen N."/>
            <person name="Bonometti L."/>
            <person name="Westerberg I."/>
            <person name="Brannstrom I.O."/>
            <person name="Guillou S."/>
            <person name="Cros-Aarteil S."/>
            <person name="Calhoun S."/>
            <person name="Haridas S."/>
            <person name="Kuo A."/>
            <person name="Mondo S."/>
            <person name="Pangilinan J."/>
            <person name="Riley R."/>
            <person name="LaButti K."/>
            <person name="Andreopoulos B."/>
            <person name="Lipzen A."/>
            <person name="Chen C."/>
            <person name="Yan M."/>
            <person name="Daum C."/>
            <person name="Ng V."/>
            <person name="Clum A."/>
            <person name="Steindorff A."/>
            <person name="Ohm R.A."/>
            <person name="Martin F."/>
            <person name="Silar P."/>
            <person name="Natvig D.O."/>
            <person name="Lalanne C."/>
            <person name="Gautier V."/>
            <person name="Ament-Velasquez S.L."/>
            <person name="Kruys A."/>
            <person name="Hutchinson M.I."/>
            <person name="Powell A.J."/>
            <person name="Barry K."/>
            <person name="Miller A.N."/>
            <person name="Grigoriev I.V."/>
            <person name="Debuchy R."/>
            <person name="Gladieux P."/>
            <person name="Hiltunen Thoren M."/>
            <person name="Johannesson H."/>
        </authorList>
    </citation>
    <scope>NUCLEOTIDE SEQUENCE</scope>
    <source>
        <strain evidence="2">CBS 560.94</strain>
    </source>
</reference>
<dbReference type="GeneID" id="87860865"/>
<protein>
    <submittedName>
        <fullName evidence="2">Uncharacterized protein</fullName>
    </submittedName>
</protein>
<dbReference type="AlphaFoldDB" id="A0AAE0MT58"/>
<comment type="caution">
    <text evidence="2">The sequence shown here is derived from an EMBL/GenBank/DDBJ whole genome shotgun (WGS) entry which is preliminary data.</text>
</comment>
<evidence type="ECO:0000313" key="2">
    <source>
        <dbReference type="EMBL" id="KAK3347497.1"/>
    </source>
</evidence>
<dbReference type="Proteomes" id="UP001278500">
    <property type="component" value="Unassembled WGS sequence"/>
</dbReference>
<reference evidence="2" key="2">
    <citation type="submission" date="2023-06" db="EMBL/GenBank/DDBJ databases">
        <authorList>
            <consortium name="Lawrence Berkeley National Laboratory"/>
            <person name="Haridas S."/>
            <person name="Hensen N."/>
            <person name="Bonometti L."/>
            <person name="Westerberg I."/>
            <person name="Brannstrom I.O."/>
            <person name="Guillou S."/>
            <person name="Cros-Aarteil S."/>
            <person name="Calhoun S."/>
            <person name="Kuo A."/>
            <person name="Mondo S."/>
            <person name="Pangilinan J."/>
            <person name="Riley R."/>
            <person name="Labutti K."/>
            <person name="Andreopoulos B."/>
            <person name="Lipzen A."/>
            <person name="Chen C."/>
            <person name="Yanf M."/>
            <person name="Daum C."/>
            <person name="Ng V."/>
            <person name="Clum A."/>
            <person name="Steindorff A."/>
            <person name="Ohm R."/>
            <person name="Martin F."/>
            <person name="Silar P."/>
            <person name="Natvig D."/>
            <person name="Lalanne C."/>
            <person name="Gautier V."/>
            <person name="Ament-Velasquez S.L."/>
            <person name="Kruys A."/>
            <person name="Hutchinson M.I."/>
            <person name="Powell A.J."/>
            <person name="Barry K."/>
            <person name="Miller A.N."/>
            <person name="Grigoriev I.V."/>
            <person name="Debuchy R."/>
            <person name="Gladieux P."/>
            <person name="Thoren M.H."/>
            <person name="Johannesson H."/>
        </authorList>
    </citation>
    <scope>NUCLEOTIDE SEQUENCE</scope>
    <source>
        <strain evidence="2">CBS 560.94</strain>
    </source>
</reference>
<gene>
    <name evidence="2" type="ORF">B0H65DRAFT_386149</name>
</gene>
<dbReference type="RefSeq" id="XP_062682579.1">
    <property type="nucleotide sequence ID" value="XM_062823711.1"/>
</dbReference>
<feature type="non-terminal residue" evidence="2">
    <location>
        <position position="50"/>
    </location>
</feature>
<proteinExistence type="predicted"/>
<feature type="non-terminal residue" evidence="2">
    <location>
        <position position="1"/>
    </location>
</feature>
<dbReference type="EMBL" id="JAUEPP010000003">
    <property type="protein sequence ID" value="KAK3347497.1"/>
    <property type="molecule type" value="Genomic_DNA"/>
</dbReference>